<feature type="compositionally biased region" description="Polar residues" evidence="1">
    <location>
        <begin position="26"/>
        <end position="50"/>
    </location>
</feature>
<dbReference type="InterPro" id="IPR029052">
    <property type="entry name" value="Metallo-depent_PP-like"/>
</dbReference>
<dbReference type="NCBIfam" id="TIGR04168">
    <property type="entry name" value="TIGR04168 family protein"/>
    <property type="match status" value="1"/>
</dbReference>
<dbReference type="EMBL" id="JAMPLM010000015">
    <property type="protein sequence ID" value="MEP1060132.1"/>
    <property type="molecule type" value="Genomic_DNA"/>
</dbReference>
<dbReference type="InterPro" id="IPR027629">
    <property type="entry name" value="DevT-like"/>
</dbReference>
<dbReference type="Pfam" id="PF00149">
    <property type="entry name" value="Metallophos"/>
    <property type="match status" value="1"/>
</dbReference>
<evidence type="ECO:0000259" key="2">
    <source>
        <dbReference type="Pfam" id="PF00149"/>
    </source>
</evidence>
<accession>A0ABV0KLL5</accession>
<keyword evidence="4" id="KW-1185">Reference proteome</keyword>
<dbReference type="SUPFAM" id="SSF56300">
    <property type="entry name" value="Metallo-dependent phosphatases"/>
    <property type="match status" value="1"/>
</dbReference>
<evidence type="ECO:0000313" key="4">
    <source>
        <dbReference type="Proteomes" id="UP001476950"/>
    </source>
</evidence>
<feature type="domain" description="Calcineurin-like phosphoesterase" evidence="2">
    <location>
        <begin position="59"/>
        <end position="275"/>
    </location>
</feature>
<organism evidence="3 4">
    <name type="scientific">Stenomitos frigidus AS-A4</name>
    <dbReference type="NCBI Taxonomy" id="2933935"/>
    <lineage>
        <taxon>Bacteria</taxon>
        <taxon>Bacillati</taxon>
        <taxon>Cyanobacteriota</taxon>
        <taxon>Cyanophyceae</taxon>
        <taxon>Leptolyngbyales</taxon>
        <taxon>Leptolyngbyaceae</taxon>
        <taxon>Stenomitos</taxon>
    </lineage>
</organism>
<protein>
    <submittedName>
        <fullName evidence="3">TIGR04168 family protein</fullName>
    </submittedName>
</protein>
<proteinExistence type="predicted"/>
<evidence type="ECO:0000256" key="1">
    <source>
        <dbReference type="SAM" id="MobiDB-lite"/>
    </source>
</evidence>
<dbReference type="PANTHER" id="PTHR35769:SF2">
    <property type="entry name" value="CALCINEURIN-LIKE METALLO-PHOSPHOESTERASE SUPERFAMILY PROTEIN"/>
    <property type="match status" value="1"/>
</dbReference>
<feature type="region of interest" description="Disordered" evidence="1">
    <location>
        <begin position="1"/>
        <end position="57"/>
    </location>
</feature>
<dbReference type="InterPro" id="IPR004843">
    <property type="entry name" value="Calcineurin-like_PHP"/>
</dbReference>
<evidence type="ECO:0000313" key="3">
    <source>
        <dbReference type="EMBL" id="MEP1060132.1"/>
    </source>
</evidence>
<gene>
    <name evidence="3" type="ORF">NDI38_16975</name>
</gene>
<dbReference type="PANTHER" id="PTHR35769">
    <property type="entry name" value="CALCINEURIN-LIKE METALLO-PHOSPHOESTERASE SUPERFAMILY PROTEIN"/>
    <property type="match status" value="1"/>
</dbReference>
<dbReference type="RefSeq" id="WP_242033524.1">
    <property type="nucleotide sequence ID" value="NZ_JAMPLM010000015.1"/>
</dbReference>
<dbReference type="Gene3D" id="3.60.21.10">
    <property type="match status" value="1"/>
</dbReference>
<dbReference type="Proteomes" id="UP001476950">
    <property type="component" value="Unassembled WGS sequence"/>
</dbReference>
<dbReference type="CDD" id="cd07397">
    <property type="entry name" value="MPP_NostocDevT-like"/>
    <property type="match status" value="1"/>
</dbReference>
<reference evidence="3 4" key="1">
    <citation type="submission" date="2022-04" db="EMBL/GenBank/DDBJ databases">
        <title>Positive selection, recombination, and allopatry shape intraspecific diversity of widespread and dominant cyanobacteria.</title>
        <authorList>
            <person name="Wei J."/>
            <person name="Shu W."/>
            <person name="Hu C."/>
        </authorList>
    </citation>
    <scope>NUCLEOTIDE SEQUENCE [LARGE SCALE GENOMIC DNA]</scope>
    <source>
        <strain evidence="3 4">AS-A4</strain>
    </source>
</reference>
<name>A0ABV0KLL5_9CYAN</name>
<feature type="compositionally biased region" description="Basic and acidic residues" evidence="1">
    <location>
        <begin position="1"/>
        <end position="25"/>
    </location>
</feature>
<sequence>MNQPLHDRQTNDRQTNDHQTNDHQTNDYQTNNRSMQSIAQPEKQSTIAQPSPQPAPSDIKIAVIGDIHNCWDEDDAIALKHLGVDLVLFVGDFGNESVEVVRSIAALELPKAAVLGNHDAWYSATEWGIRKCPYDRTQEDRVQQQLDLLGDAHVGYGKLDFPALNLTVVGSRPFSWGGSEWKNTNAFYRSRYGITSFAESTERIVQAASSSTFDTVIFLGHCGPKGLGDRAEDTCGKDWHPPGGDHGDPDFAEAIEVTRKLGKTIPLVAFGHMHHQLRHTKQHQRVPLVTTNGTTYLNAASVPRIVRTETSCLRNFSLVSLQGGSVAQASIVWLDQNLTLVSETLLYQDETFSSKPHQWREAIL</sequence>
<comment type="caution">
    <text evidence="3">The sequence shown here is derived from an EMBL/GenBank/DDBJ whole genome shotgun (WGS) entry which is preliminary data.</text>
</comment>